<reference evidence="2" key="1">
    <citation type="journal article" date="2011" name="Environ. Microbiol.">
        <title>Time-series analyses of Monterey Bay coastal microbial picoplankton using a 'genome proxy' microarray.</title>
        <authorList>
            <person name="Rich V.I."/>
            <person name="Pham V.D."/>
            <person name="Eppley J."/>
            <person name="Shi Y."/>
            <person name="DeLong E.F."/>
        </authorList>
    </citation>
    <scope>NUCLEOTIDE SEQUENCE</scope>
</reference>
<feature type="domain" description="NADP-dependent oxidoreductase" evidence="1">
    <location>
        <begin position="16"/>
        <end position="318"/>
    </location>
</feature>
<dbReference type="InterPro" id="IPR036812">
    <property type="entry name" value="NAD(P)_OxRdtase_dom_sf"/>
</dbReference>
<dbReference type="InterPro" id="IPR053135">
    <property type="entry name" value="AKR2_Oxidoreductase"/>
</dbReference>
<accession>E0XTZ5</accession>
<evidence type="ECO:0000259" key="1">
    <source>
        <dbReference type="Pfam" id="PF00248"/>
    </source>
</evidence>
<dbReference type="AlphaFoldDB" id="E0XTZ5"/>
<dbReference type="Pfam" id="PF00248">
    <property type="entry name" value="Aldo_ket_red"/>
    <property type="match status" value="1"/>
</dbReference>
<name>E0XTZ5_9CHLR</name>
<proteinExistence type="predicted"/>
<dbReference type="Gene3D" id="3.20.20.100">
    <property type="entry name" value="NADP-dependent oxidoreductase domain"/>
    <property type="match status" value="1"/>
</dbReference>
<organism evidence="2">
    <name type="scientific">uncultured Chloroflexi bacterium HF0200_06I16</name>
    <dbReference type="NCBI Taxonomy" id="710735"/>
    <lineage>
        <taxon>Bacteria</taxon>
        <taxon>Bacillati</taxon>
        <taxon>Chloroflexota</taxon>
        <taxon>environmental samples</taxon>
    </lineage>
</organism>
<dbReference type="CDD" id="cd19104">
    <property type="entry name" value="AKR_unchar"/>
    <property type="match status" value="1"/>
</dbReference>
<dbReference type="SUPFAM" id="SSF51430">
    <property type="entry name" value="NAD(P)-linked oxidoreductase"/>
    <property type="match status" value="1"/>
</dbReference>
<protein>
    <submittedName>
        <fullName evidence="2">Predicted oxidoreductases (Related to aryl-alcohol dehydrogenases)</fullName>
    </submittedName>
</protein>
<dbReference type="EMBL" id="GU474876">
    <property type="protein sequence ID" value="ADI17886.1"/>
    <property type="molecule type" value="Genomic_DNA"/>
</dbReference>
<sequence length="323" mass="34933">MEYNSLGRTGLNVSRVGFGGGGIGEVWGHTTRGEAVRAIHRALDLGINYFDVAPAYGDGKAEEALGIALEGRVEDVIIGTKVRIASTDMKDVTGAVTRSVETSLKLLKRDSIDILHVHNRFTKKRGETLNSLAAKDVMGPVLEAYKVAQQAGKTRFIGLSAMDHHVPTLNQIMRTGEWDTVLAYYNLLNWTAQSPAPPGIEIFDNGQNILTAKKHNMGVIGIRSHAAGALTTAVDRPVPTDNRLLNQDVANATQLGFLIDDSVSNLSQAALVFCLMNEDIHTTVPGVKNQSEAEEIAGCINLPAFSPAQLTRLRELYENGFKS</sequence>
<dbReference type="PANTHER" id="PTHR43312">
    <property type="entry name" value="D-THREO-ALDOSE 1-DEHYDROGENASE"/>
    <property type="match status" value="1"/>
</dbReference>
<dbReference type="PANTHER" id="PTHR43312:SF1">
    <property type="entry name" value="NADP-DEPENDENT OXIDOREDUCTASE DOMAIN-CONTAINING PROTEIN"/>
    <property type="match status" value="1"/>
</dbReference>
<dbReference type="InterPro" id="IPR023210">
    <property type="entry name" value="NADP_OxRdtase_dom"/>
</dbReference>
<evidence type="ECO:0000313" key="2">
    <source>
        <dbReference type="EMBL" id="ADI17886.1"/>
    </source>
</evidence>